<accession>A0ABN8DSZ3</accession>
<dbReference type="Pfam" id="PF06097">
    <property type="entry name" value="DUF945"/>
    <property type="match status" value="1"/>
</dbReference>
<dbReference type="Proteomes" id="UP000838672">
    <property type="component" value="Unassembled WGS sequence"/>
</dbReference>
<organism evidence="1 2">
    <name type="scientific">Vibrio stylophorae</name>
    <dbReference type="NCBI Taxonomy" id="659351"/>
    <lineage>
        <taxon>Bacteria</taxon>
        <taxon>Pseudomonadati</taxon>
        <taxon>Pseudomonadota</taxon>
        <taxon>Gammaproteobacteria</taxon>
        <taxon>Vibrionales</taxon>
        <taxon>Vibrionaceae</taxon>
        <taxon>Vibrio</taxon>
    </lineage>
</organism>
<comment type="caution">
    <text evidence="1">The sequence shown here is derived from an EMBL/GenBank/DDBJ whole genome shotgun (WGS) entry which is preliminary data.</text>
</comment>
<keyword evidence="2" id="KW-1185">Reference proteome</keyword>
<gene>
    <name evidence="1" type="ORF">VST7929_01240</name>
</gene>
<protein>
    <recommendedName>
        <fullName evidence="3">DUF945 family protein</fullName>
    </recommendedName>
</protein>
<proteinExistence type="predicted"/>
<name>A0ABN8DSZ3_9VIBR</name>
<evidence type="ECO:0000313" key="2">
    <source>
        <dbReference type="Proteomes" id="UP000838672"/>
    </source>
</evidence>
<reference evidence="1" key="1">
    <citation type="submission" date="2021-11" db="EMBL/GenBank/DDBJ databases">
        <authorList>
            <person name="Rodrigo-Torres L."/>
            <person name="Arahal R. D."/>
            <person name="Lucena T."/>
        </authorList>
    </citation>
    <scope>NUCLEOTIDE SEQUENCE</scope>
    <source>
        <strain evidence="1">CECT 7929</strain>
    </source>
</reference>
<dbReference type="EMBL" id="CAKLDI010000001">
    <property type="protein sequence ID" value="CAH0533374.1"/>
    <property type="molecule type" value="Genomic_DNA"/>
</dbReference>
<evidence type="ECO:0008006" key="3">
    <source>
        <dbReference type="Google" id="ProtNLM"/>
    </source>
</evidence>
<dbReference type="InterPro" id="IPR010352">
    <property type="entry name" value="DUF945"/>
</dbReference>
<sequence>MKKVVLPICILLVLLLVPLALGWLTKFKIEAEMDYHSATMSRTVDAYEMGYLSSNVVLKIEVTDYANRQSMIESNIPVVYFVNVNISHWQPTMKVQGHIHVADDGSLLSKVIGPSQKTLAFSASKDLLTGKLSPVRFDIAGMNYQDAMQILRVHPGHITMPSDWTSPNASKQMDCTWPGVQFSSPELELTLSDLLCRSQGQVDANGETIEIALKQVSIQSMEMLEPFLIDKIALQMHERHQSPYIDSTAKLSVAQMGIGEDVLNDIYLAMEMNDLNQGVIEVVSDSSLKGPALMGRLADFDPVFDMLEMSFGYTSSQGENQLSLRFSTLPGFVHNPMNNMIIDFTTQMSAADYQMWSQSIPQLLLLEKLNWLAWDHKKEKYMIESQFRQGELMVNRYPVSMQKMALVAQAMQSME</sequence>
<evidence type="ECO:0000313" key="1">
    <source>
        <dbReference type="EMBL" id="CAH0533374.1"/>
    </source>
</evidence>
<dbReference type="RefSeq" id="WP_237465789.1">
    <property type="nucleotide sequence ID" value="NZ_CAKLDI010000001.1"/>
</dbReference>